<dbReference type="Gene3D" id="2.30.30.40">
    <property type="entry name" value="SH3 Domains"/>
    <property type="match status" value="1"/>
</dbReference>
<dbReference type="Proteomes" id="UP000629098">
    <property type="component" value="Unassembled WGS sequence"/>
</dbReference>
<dbReference type="InterPro" id="IPR036061">
    <property type="entry name" value="CheW-like_dom_sf"/>
</dbReference>
<dbReference type="RefSeq" id="WP_190834901.1">
    <property type="nucleotide sequence ID" value="NZ_CAWPPI010000086.1"/>
</dbReference>
<dbReference type="EMBL" id="JACXAE010000086">
    <property type="protein sequence ID" value="MBD2775890.1"/>
    <property type="molecule type" value="Genomic_DNA"/>
</dbReference>
<name>A0A8J7CG51_9CYAN</name>
<dbReference type="Pfam" id="PF01584">
    <property type="entry name" value="CheW"/>
    <property type="match status" value="1"/>
</dbReference>
<dbReference type="Gene3D" id="2.40.50.180">
    <property type="entry name" value="CheA-289, Domain 4"/>
    <property type="match status" value="1"/>
</dbReference>
<dbReference type="SUPFAM" id="SSF50341">
    <property type="entry name" value="CheW-like"/>
    <property type="match status" value="1"/>
</dbReference>
<feature type="domain" description="CheW-like" evidence="1">
    <location>
        <begin position="10"/>
        <end position="144"/>
    </location>
</feature>
<comment type="caution">
    <text evidence="2">The sequence shown here is derived from an EMBL/GenBank/DDBJ whole genome shotgun (WGS) entry which is preliminary data.</text>
</comment>
<sequence>MDKESKVSKFIVFKIGENLIALLVSDVIKVVDCYAIATRQTTMGLVQLGKHIIKLLDLHQQLSSGDLPQQCNQPILVITRNSQGELCGISVDEPPDLLELPLEFFRLLPQSFRYEKPGNEMLSHVAVISHKEVTKTIFLLDIKGTISLWNQHQLAE</sequence>
<dbReference type="AlphaFoldDB" id="A0A8J7CG51"/>
<proteinExistence type="predicted"/>
<organism evidence="2 3">
    <name type="scientific">Iningainema tapete BLCC-T55</name>
    <dbReference type="NCBI Taxonomy" id="2748662"/>
    <lineage>
        <taxon>Bacteria</taxon>
        <taxon>Bacillati</taxon>
        <taxon>Cyanobacteriota</taxon>
        <taxon>Cyanophyceae</taxon>
        <taxon>Nostocales</taxon>
        <taxon>Scytonemataceae</taxon>
        <taxon>Iningainema tapete</taxon>
    </lineage>
</organism>
<dbReference type="GO" id="GO:0006935">
    <property type="term" value="P:chemotaxis"/>
    <property type="evidence" value="ECO:0007669"/>
    <property type="project" value="InterPro"/>
</dbReference>
<evidence type="ECO:0000313" key="3">
    <source>
        <dbReference type="Proteomes" id="UP000629098"/>
    </source>
</evidence>
<gene>
    <name evidence="2" type="ORF">ICL16_28490</name>
</gene>
<evidence type="ECO:0000259" key="1">
    <source>
        <dbReference type="Pfam" id="PF01584"/>
    </source>
</evidence>
<reference evidence="2" key="1">
    <citation type="submission" date="2020-09" db="EMBL/GenBank/DDBJ databases">
        <title>Iningainema tapete sp. nov. (Scytonemataceae, Cyanobacteria) from greenhouses in central Florida (USA) produces two types of nodularin with biosynthetic potential for microcystin-LR and anabaenopeptins.</title>
        <authorList>
            <person name="Berthold D.E."/>
            <person name="Lefler F.W."/>
            <person name="Huang I.-S."/>
            <person name="Abdulla H."/>
            <person name="Zimba P.V."/>
            <person name="Laughinghouse H.D. IV."/>
        </authorList>
    </citation>
    <scope>NUCLEOTIDE SEQUENCE</scope>
    <source>
        <strain evidence="2">BLCCT55</strain>
    </source>
</reference>
<accession>A0A8J7CG51</accession>
<dbReference type="InterPro" id="IPR002545">
    <property type="entry name" value="CheW-lke_dom"/>
</dbReference>
<dbReference type="GO" id="GO:0007165">
    <property type="term" value="P:signal transduction"/>
    <property type="evidence" value="ECO:0007669"/>
    <property type="project" value="InterPro"/>
</dbReference>
<keyword evidence="3" id="KW-1185">Reference proteome</keyword>
<protein>
    <submittedName>
        <fullName evidence="2">Chemotaxis protein CheW</fullName>
    </submittedName>
</protein>
<evidence type="ECO:0000313" key="2">
    <source>
        <dbReference type="EMBL" id="MBD2775890.1"/>
    </source>
</evidence>